<gene>
    <name evidence="1" type="ORF">LTR37_005730</name>
</gene>
<dbReference type="Proteomes" id="UP001281147">
    <property type="component" value="Unassembled WGS sequence"/>
</dbReference>
<organism evidence="1 2">
    <name type="scientific">Vermiconidia calcicola</name>
    <dbReference type="NCBI Taxonomy" id="1690605"/>
    <lineage>
        <taxon>Eukaryota</taxon>
        <taxon>Fungi</taxon>
        <taxon>Dikarya</taxon>
        <taxon>Ascomycota</taxon>
        <taxon>Pezizomycotina</taxon>
        <taxon>Dothideomycetes</taxon>
        <taxon>Dothideomycetidae</taxon>
        <taxon>Mycosphaerellales</taxon>
        <taxon>Extremaceae</taxon>
        <taxon>Vermiconidia</taxon>
    </lineage>
</organism>
<sequence>MAASSASVPATLPAKRKRAPVSRYIDDADLERVDDSAYGSGSDVEADEVEDEELPDGDSVYGSRKKSSKTNTRKSKAKKRSKFTPSRPKKPQKPFEFMSLPAELRDYIYELALVDPERITVVSKTKAYRRTVARGAISDNGNGFYSGRSRGYHRRRYINLDDDEDVDESQEPELDPKQLIPALLAVNKQIRAEATGYLYQQSIILEDTMALHTFLAAIGPANRPQVTDLTIRAWGTGRGTHKAMNVAALTLLSTCTSLKSFNLDCEIGWLREPKNLARQLYRDGHYFFEAYGAANGNKDAAVEVLALNEWNFDRDHYYNYRKSASQLPQPEEFKVKFQTELRKLLGC</sequence>
<name>A0ACC3NJA9_9PEZI</name>
<reference evidence="1" key="1">
    <citation type="submission" date="2023-07" db="EMBL/GenBank/DDBJ databases">
        <title>Black Yeasts Isolated from many extreme environments.</title>
        <authorList>
            <person name="Coleine C."/>
            <person name="Stajich J.E."/>
            <person name="Selbmann L."/>
        </authorList>
    </citation>
    <scope>NUCLEOTIDE SEQUENCE</scope>
    <source>
        <strain evidence="1">CCFEE 5714</strain>
    </source>
</reference>
<comment type="caution">
    <text evidence="1">The sequence shown here is derived from an EMBL/GenBank/DDBJ whole genome shotgun (WGS) entry which is preliminary data.</text>
</comment>
<protein>
    <submittedName>
        <fullName evidence="1">Uncharacterized protein</fullName>
    </submittedName>
</protein>
<dbReference type="EMBL" id="JAUTXU010000036">
    <property type="protein sequence ID" value="KAK3717663.1"/>
    <property type="molecule type" value="Genomic_DNA"/>
</dbReference>
<proteinExistence type="predicted"/>
<evidence type="ECO:0000313" key="1">
    <source>
        <dbReference type="EMBL" id="KAK3717663.1"/>
    </source>
</evidence>
<accession>A0ACC3NJA9</accession>
<keyword evidence="2" id="KW-1185">Reference proteome</keyword>
<evidence type="ECO:0000313" key="2">
    <source>
        <dbReference type="Proteomes" id="UP001281147"/>
    </source>
</evidence>